<dbReference type="CDD" id="cd10917">
    <property type="entry name" value="CE4_NodB_like_6s_7s"/>
    <property type="match status" value="1"/>
</dbReference>
<dbReference type="Gene3D" id="3.20.20.370">
    <property type="entry name" value="Glycoside hydrolase/deacetylase"/>
    <property type="match status" value="1"/>
</dbReference>
<dbReference type="PANTHER" id="PTHR10587">
    <property type="entry name" value="GLYCOSYL TRANSFERASE-RELATED"/>
    <property type="match status" value="1"/>
</dbReference>
<accession>A0ABX2G6I1</accession>
<evidence type="ECO:0000259" key="2">
    <source>
        <dbReference type="PROSITE" id="PS51677"/>
    </source>
</evidence>
<name>A0ABX2G6I1_9BURK</name>
<dbReference type="Pfam" id="PF01522">
    <property type="entry name" value="Polysacc_deac_1"/>
    <property type="match status" value="1"/>
</dbReference>
<proteinExistence type="predicted"/>
<dbReference type="InterPro" id="IPR050248">
    <property type="entry name" value="Polysacc_deacetylase_ArnD"/>
</dbReference>
<dbReference type="SUPFAM" id="SSF88713">
    <property type="entry name" value="Glycoside hydrolase/deacetylase"/>
    <property type="match status" value="1"/>
</dbReference>
<evidence type="ECO:0000313" key="4">
    <source>
        <dbReference type="Proteomes" id="UP001516061"/>
    </source>
</evidence>
<comment type="caution">
    <text evidence="3">The sequence shown here is derived from an EMBL/GenBank/DDBJ whole genome shotgun (WGS) entry which is preliminary data.</text>
</comment>
<sequence length="289" mass="31072">MTQTLYRPEDDTAARASATTAATPWTMPPLLRASAALHVGAAVAFAARPDLWPAWLGLLAADHALLTFAGLWPRCDWLGPNLTRLPAAAVARGEVALTIDDGPDPEVTPQVLDLLDAAGAKATFFCIAERARAHPELLREMLRRGHSVQNHSRHHRHTFSLLGPEGFRDEISQAQAIFTALTGQTPAFFRAPAGLRNPFLEPVLHRLGLRLASWTRRAYDTREGDPARVLATLTAGLAAGDILLLHDANAARGADGRPVILAVLPELLAAFERAGLRAVTLPEAMKEGA</sequence>
<organism evidence="3 4">
    <name type="scientific">Sphaerotilus uruguayifluvii</name>
    <dbReference type="NCBI Taxonomy" id="2735897"/>
    <lineage>
        <taxon>Bacteria</taxon>
        <taxon>Pseudomonadati</taxon>
        <taxon>Pseudomonadota</taxon>
        <taxon>Betaproteobacteria</taxon>
        <taxon>Burkholderiales</taxon>
        <taxon>Sphaerotilaceae</taxon>
        <taxon>Sphaerotilus</taxon>
    </lineage>
</organism>
<keyword evidence="4" id="KW-1185">Reference proteome</keyword>
<feature type="domain" description="NodB homology" evidence="2">
    <location>
        <begin position="93"/>
        <end position="279"/>
    </location>
</feature>
<dbReference type="InterPro" id="IPR011330">
    <property type="entry name" value="Glyco_hydro/deAcase_b/a-brl"/>
</dbReference>
<gene>
    <name evidence="3" type="ORF">HNQ01_003704</name>
</gene>
<dbReference type="PROSITE" id="PS51677">
    <property type="entry name" value="NODB"/>
    <property type="match status" value="1"/>
</dbReference>
<reference evidence="3 4" key="1">
    <citation type="submission" date="2020-05" db="EMBL/GenBank/DDBJ databases">
        <title>Genomic Encyclopedia of Type Strains, Phase IV (KMG-V): Genome sequencing to study the core and pangenomes of soil and plant-associated prokaryotes.</title>
        <authorList>
            <person name="Whitman W."/>
        </authorList>
    </citation>
    <scope>NUCLEOTIDE SEQUENCE [LARGE SCALE GENOMIC DNA]</scope>
    <source>
        <strain evidence="3 4">C29</strain>
    </source>
</reference>
<dbReference type="EMBL" id="JABSNM010000021">
    <property type="protein sequence ID" value="NRT57941.1"/>
    <property type="molecule type" value="Genomic_DNA"/>
</dbReference>
<evidence type="ECO:0000313" key="3">
    <source>
        <dbReference type="EMBL" id="NRT57941.1"/>
    </source>
</evidence>
<evidence type="ECO:0000256" key="1">
    <source>
        <dbReference type="SAM" id="MobiDB-lite"/>
    </source>
</evidence>
<feature type="region of interest" description="Disordered" evidence="1">
    <location>
        <begin position="1"/>
        <end position="20"/>
    </location>
</feature>
<dbReference type="InterPro" id="IPR002509">
    <property type="entry name" value="NODB_dom"/>
</dbReference>
<protein>
    <submittedName>
        <fullName evidence="3">Peptidoglycan/xylan/chitin deacetylase (PgdA/CDA1 family)</fullName>
    </submittedName>
</protein>
<dbReference type="PANTHER" id="PTHR10587:SF137">
    <property type="entry name" value="4-DEOXY-4-FORMAMIDO-L-ARABINOSE-PHOSPHOUNDECAPRENOL DEFORMYLASE ARND-RELATED"/>
    <property type="match status" value="1"/>
</dbReference>
<dbReference type="Proteomes" id="UP001516061">
    <property type="component" value="Unassembled WGS sequence"/>
</dbReference>